<dbReference type="PANTHER" id="PTHR46578:SF1">
    <property type="entry name" value="ARM-REPEAT_TETRATRICOPEPTIDE REPEAT (TPR)-LIKE PROTEIN"/>
    <property type="match status" value="1"/>
</dbReference>
<evidence type="ECO:0000313" key="2">
    <source>
        <dbReference type="Proteomes" id="UP001604336"/>
    </source>
</evidence>
<dbReference type="Gene3D" id="1.25.40.10">
    <property type="entry name" value="Tetratricopeptide repeat domain"/>
    <property type="match status" value="1"/>
</dbReference>
<name>A0ABD1Q363_9LAMI</name>
<keyword evidence="2" id="KW-1185">Reference proteome</keyword>
<dbReference type="EMBL" id="JBFOLK010000012">
    <property type="protein sequence ID" value="KAL2470302.1"/>
    <property type="molecule type" value="Genomic_DNA"/>
</dbReference>
<organism evidence="1 2">
    <name type="scientific">Abeliophyllum distichum</name>
    <dbReference type="NCBI Taxonomy" id="126358"/>
    <lineage>
        <taxon>Eukaryota</taxon>
        <taxon>Viridiplantae</taxon>
        <taxon>Streptophyta</taxon>
        <taxon>Embryophyta</taxon>
        <taxon>Tracheophyta</taxon>
        <taxon>Spermatophyta</taxon>
        <taxon>Magnoliopsida</taxon>
        <taxon>eudicotyledons</taxon>
        <taxon>Gunneridae</taxon>
        <taxon>Pentapetalae</taxon>
        <taxon>asterids</taxon>
        <taxon>lamiids</taxon>
        <taxon>Lamiales</taxon>
        <taxon>Oleaceae</taxon>
        <taxon>Forsythieae</taxon>
        <taxon>Abeliophyllum</taxon>
    </lineage>
</organism>
<sequence length="215" mass="24903">MVASRRLRKLQSQPGNKICVDRARVCPQQVERSKRERATSDEKFEEKRVLVNLLKEEGNHRILVGEIDEAILKYTEAIELCPLRYTNGRIVLYSNRAQCNSHSKSLWRISQAYDMKGVAKESLMDCIMFINGCIKSKRAANQVKKPYYAVRMISKQMDTTWLFKASQLKTSGNHPEMEKLPRQNGKSGNIEHANEEIMRILKQKKSFKSGKIHYL</sequence>
<dbReference type="AlphaFoldDB" id="A0ABD1Q363"/>
<dbReference type="InterPro" id="IPR011990">
    <property type="entry name" value="TPR-like_helical_dom_sf"/>
</dbReference>
<dbReference type="SUPFAM" id="SSF48452">
    <property type="entry name" value="TPR-like"/>
    <property type="match status" value="1"/>
</dbReference>
<dbReference type="PANTHER" id="PTHR46578">
    <property type="entry name" value="ARM-REPEAT/TETRATRICOPEPTIDE REPEAT (TPR)-LIKE PROTEIN"/>
    <property type="match status" value="1"/>
</dbReference>
<gene>
    <name evidence="1" type="ORF">Adt_38438</name>
</gene>
<accession>A0ABD1Q363</accession>
<dbReference type="Proteomes" id="UP001604336">
    <property type="component" value="Unassembled WGS sequence"/>
</dbReference>
<proteinExistence type="predicted"/>
<reference evidence="2" key="1">
    <citation type="submission" date="2024-07" db="EMBL/GenBank/DDBJ databases">
        <title>Two chromosome-level genome assemblies of Korean endemic species Abeliophyllum distichum and Forsythia ovata (Oleaceae).</title>
        <authorList>
            <person name="Jang H."/>
        </authorList>
    </citation>
    <scope>NUCLEOTIDE SEQUENCE [LARGE SCALE GENOMIC DNA]</scope>
</reference>
<protein>
    <submittedName>
        <fullName evidence="1">ARM-repeat/Tetratricopeptide repeat (TPR)-like protein</fullName>
    </submittedName>
</protein>
<evidence type="ECO:0000313" key="1">
    <source>
        <dbReference type="EMBL" id="KAL2470302.1"/>
    </source>
</evidence>
<comment type="caution">
    <text evidence="1">The sequence shown here is derived from an EMBL/GenBank/DDBJ whole genome shotgun (WGS) entry which is preliminary data.</text>
</comment>